<dbReference type="RefSeq" id="WP_229673184.1">
    <property type="nucleotide sequence ID" value="NZ_BMJV01000004.1"/>
</dbReference>
<dbReference type="Gene3D" id="3.40.50.740">
    <property type="match status" value="1"/>
</dbReference>
<feature type="domain" description="Molybdopterin oxidoreductase" evidence="2">
    <location>
        <begin position="3"/>
        <end position="109"/>
    </location>
</feature>
<dbReference type="GO" id="GO:0016491">
    <property type="term" value="F:oxidoreductase activity"/>
    <property type="evidence" value="ECO:0007669"/>
    <property type="project" value="UniProtKB-KW"/>
</dbReference>
<keyword evidence="4" id="KW-1185">Reference proteome</keyword>
<evidence type="ECO:0000313" key="4">
    <source>
        <dbReference type="Proteomes" id="UP000617145"/>
    </source>
</evidence>
<accession>A0A8J3EGP9</accession>
<sequence length="143" mass="15376">MAADPGNKAVDMFRTVGTGKIKALWVIPALTMPDAEAVRAAIEGCDVVAVSDITGATGTVRLADVMPPATAWAGKDGTVTNSDHAISRQWAMLPIPGVARPEWQILAQMGQRLGWHGDFDYRLPRRDLPRIRRPLGHRGQAGA</sequence>
<reference evidence="3" key="2">
    <citation type="submission" date="2020-09" db="EMBL/GenBank/DDBJ databases">
        <authorList>
            <person name="Sun Q."/>
            <person name="Zhou Y."/>
        </authorList>
    </citation>
    <scope>NUCLEOTIDE SEQUENCE</scope>
    <source>
        <strain evidence="3">CGMCC 1.15762</strain>
    </source>
</reference>
<gene>
    <name evidence="3" type="ORF">GCM10011415_24190</name>
</gene>
<dbReference type="PANTHER" id="PTHR43105:SF9">
    <property type="entry name" value="NADPH-FE(3+) OXIDOREDUCTASE SUBUNIT ALPHA"/>
    <property type="match status" value="1"/>
</dbReference>
<dbReference type="PANTHER" id="PTHR43105">
    <property type="entry name" value="RESPIRATORY NITRATE REDUCTASE"/>
    <property type="match status" value="1"/>
</dbReference>
<evidence type="ECO:0000256" key="1">
    <source>
        <dbReference type="ARBA" id="ARBA00023002"/>
    </source>
</evidence>
<dbReference type="SUPFAM" id="SSF53706">
    <property type="entry name" value="Formate dehydrogenase/DMSO reductase, domains 1-3"/>
    <property type="match status" value="1"/>
</dbReference>
<reference evidence="3" key="1">
    <citation type="journal article" date="2014" name="Int. J. Syst. Evol. Microbiol.">
        <title>Complete genome sequence of Corynebacterium casei LMG S-19264T (=DSM 44701T), isolated from a smear-ripened cheese.</title>
        <authorList>
            <consortium name="US DOE Joint Genome Institute (JGI-PGF)"/>
            <person name="Walter F."/>
            <person name="Albersmeier A."/>
            <person name="Kalinowski J."/>
            <person name="Ruckert C."/>
        </authorList>
    </citation>
    <scope>NUCLEOTIDE SEQUENCE</scope>
    <source>
        <strain evidence="3">CGMCC 1.15762</strain>
    </source>
</reference>
<proteinExistence type="predicted"/>
<evidence type="ECO:0000259" key="2">
    <source>
        <dbReference type="Pfam" id="PF00384"/>
    </source>
</evidence>
<dbReference type="InterPro" id="IPR050123">
    <property type="entry name" value="Prok_molybdopt-oxidoreductase"/>
</dbReference>
<comment type="caution">
    <text evidence="3">The sequence shown here is derived from an EMBL/GenBank/DDBJ whole genome shotgun (WGS) entry which is preliminary data.</text>
</comment>
<dbReference type="EMBL" id="BMJV01000004">
    <property type="protein sequence ID" value="GGG74834.1"/>
    <property type="molecule type" value="Genomic_DNA"/>
</dbReference>
<dbReference type="Pfam" id="PF00384">
    <property type="entry name" value="Molybdopterin"/>
    <property type="match status" value="1"/>
</dbReference>
<organism evidence="3 4">
    <name type="scientific">Salipiger pallidus</name>
    <dbReference type="NCBI Taxonomy" id="1775170"/>
    <lineage>
        <taxon>Bacteria</taxon>
        <taxon>Pseudomonadati</taxon>
        <taxon>Pseudomonadota</taxon>
        <taxon>Alphaproteobacteria</taxon>
        <taxon>Rhodobacterales</taxon>
        <taxon>Roseobacteraceae</taxon>
        <taxon>Salipiger</taxon>
    </lineage>
</organism>
<dbReference type="AlphaFoldDB" id="A0A8J3EGP9"/>
<dbReference type="GO" id="GO:0016020">
    <property type="term" value="C:membrane"/>
    <property type="evidence" value="ECO:0007669"/>
    <property type="project" value="TreeGrafter"/>
</dbReference>
<evidence type="ECO:0000313" key="3">
    <source>
        <dbReference type="EMBL" id="GGG74834.1"/>
    </source>
</evidence>
<dbReference type="InterPro" id="IPR006656">
    <property type="entry name" value="Mopterin_OxRdtase"/>
</dbReference>
<protein>
    <recommendedName>
        <fullName evidence="2">Molybdopterin oxidoreductase domain-containing protein</fullName>
    </recommendedName>
</protein>
<name>A0A8J3EGP9_9RHOB</name>
<keyword evidence="1" id="KW-0560">Oxidoreductase</keyword>
<dbReference type="Proteomes" id="UP000617145">
    <property type="component" value="Unassembled WGS sequence"/>
</dbReference>